<feature type="compositionally biased region" description="Low complexity" evidence="2">
    <location>
        <begin position="636"/>
        <end position="657"/>
    </location>
</feature>
<accession>A0ABQ8ZAG1</accession>
<dbReference type="SMART" id="SM00695">
    <property type="entry name" value="DUSP"/>
    <property type="match status" value="1"/>
</dbReference>
<dbReference type="InterPro" id="IPR006615">
    <property type="entry name" value="Pept_C19_DUSP"/>
</dbReference>
<dbReference type="InterPro" id="IPR001394">
    <property type="entry name" value="Peptidase_C19_UCH"/>
</dbReference>
<evidence type="ECO:0000259" key="3">
    <source>
        <dbReference type="PROSITE" id="PS50235"/>
    </source>
</evidence>
<evidence type="ECO:0000259" key="4">
    <source>
        <dbReference type="PROSITE" id="PS51283"/>
    </source>
</evidence>
<name>A0ABQ8ZAG1_9EUKA</name>
<dbReference type="InterPro" id="IPR038765">
    <property type="entry name" value="Papain-like_cys_pep_sf"/>
</dbReference>
<dbReference type="PROSITE" id="PS50235">
    <property type="entry name" value="USP_3"/>
    <property type="match status" value="1"/>
</dbReference>
<feature type="compositionally biased region" description="Basic and acidic residues" evidence="2">
    <location>
        <begin position="659"/>
        <end position="668"/>
    </location>
</feature>
<keyword evidence="1" id="KW-0645">Protease</keyword>
<comment type="similarity">
    <text evidence="1">Belongs to the peptidase C19 family.</text>
</comment>
<dbReference type="SUPFAM" id="SSF54001">
    <property type="entry name" value="Cysteine proteinases"/>
    <property type="match status" value="1"/>
</dbReference>
<evidence type="ECO:0000256" key="2">
    <source>
        <dbReference type="SAM" id="MobiDB-lite"/>
    </source>
</evidence>
<evidence type="ECO:0000256" key="1">
    <source>
        <dbReference type="RuleBase" id="RU366025"/>
    </source>
</evidence>
<proteinExistence type="inferred from homology"/>
<dbReference type="InterPro" id="IPR050185">
    <property type="entry name" value="Ub_carboxyl-term_hydrolase"/>
</dbReference>
<dbReference type="PANTHER" id="PTHR21646">
    <property type="entry name" value="UBIQUITIN CARBOXYL-TERMINAL HYDROLASE"/>
    <property type="match status" value="1"/>
</dbReference>
<feature type="domain" description="USP" evidence="3">
    <location>
        <begin position="298"/>
        <end position="957"/>
    </location>
</feature>
<keyword evidence="6" id="KW-1185">Reference proteome</keyword>
<dbReference type="Gene3D" id="3.90.70.10">
    <property type="entry name" value="Cysteine proteinases"/>
    <property type="match status" value="2"/>
</dbReference>
<dbReference type="GO" id="GO:0016787">
    <property type="term" value="F:hydrolase activity"/>
    <property type="evidence" value="ECO:0007669"/>
    <property type="project" value="UniProtKB-KW"/>
</dbReference>
<dbReference type="Gene3D" id="3.30.2230.10">
    <property type="entry name" value="DUSP-like"/>
    <property type="match status" value="1"/>
</dbReference>
<organism evidence="5 6">
    <name type="scientific">Anaeramoeba flamelloides</name>
    <dbReference type="NCBI Taxonomy" id="1746091"/>
    <lineage>
        <taxon>Eukaryota</taxon>
        <taxon>Metamonada</taxon>
        <taxon>Anaeramoebidae</taxon>
        <taxon>Anaeramoeba</taxon>
    </lineage>
</organism>
<dbReference type="PROSITE" id="PS00973">
    <property type="entry name" value="USP_2"/>
    <property type="match status" value="1"/>
</dbReference>
<dbReference type="PROSITE" id="PS00972">
    <property type="entry name" value="USP_1"/>
    <property type="match status" value="1"/>
</dbReference>
<dbReference type="EMBL" id="JAOAOG010000028">
    <property type="protein sequence ID" value="KAJ6253705.1"/>
    <property type="molecule type" value="Genomic_DNA"/>
</dbReference>
<evidence type="ECO:0000313" key="5">
    <source>
        <dbReference type="EMBL" id="KAJ6253705.1"/>
    </source>
</evidence>
<dbReference type="InterPro" id="IPR028889">
    <property type="entry name" value="USP"/>
</dbReference>
<feature type="domain" description="DUSP" evidence="4">
    <location>
        <begin position="1"/>
        <end position="102"/>
    </location>
</feature>
<dbReference type="InterPro" id="IPR018200">
    <property type="entry name" value="USP_CS"/>
</dbReference>
<reference evidence="5" key="1">
    <citation type="submission" date="2022-08" db="EMBL/GenBank/DDBJ databases">
        <title>Novel sulfate-reducing endosymbionts in the free-living metamonad Anaeramoeba.</title>
        <authorList>
            <person name="Jerlstrom-Hultqvist J."/>
            <person name="Cepicka I."/>
            <person name="Gallot-Lavallee L."/>
            <person name="Salas-Leiva D."/>
            <person name="Curtis B.A."/>
            <person name="Zahonova K."/>
            <person name="Pipaliya S."/>
            <person name="Dacks J."/>
            <person name="Roger A.J."/>
        </authorList>
    </citation>
    <scope>NUCLEOTIDE SEQUENCE</scope>
    <source>
        <strain evidence="5">Schooner1</strain>
    </source>
</reference>
<feature type="compositionally biased region" description="Acidic residues" evidence="2">
    <location>
        <begin position="705"/>
        <end position="727"/>
    </location>
</feature>
<sequence length="959" mass="112427">MTSTKHTEFEFYQNNCKLPTESHQLVYLISSNWWETWIKYTESKMKKANKPGVIDNSSLVTTEGKLRSSLSPDEYKIVTKEFWEYIDRLYSSKPELSFYTSYTQDTYKSSYVQLYPRVVPVCNPKNEKQKKINIELYDHLTEKEIEKVITKDLGNKLIQKSQIIYLSRDDKKKLLPLDFPQNQLLGEIVNQLVGIVILKKKLNNEEVIEFINKPKITELFEKNEKNNYISRKDLTKIFGATKELDLFLDIKPKNNGESKKKNDKLNLRSLRRYNLRATSSPQKNLQNLKIIPPYPSFVGIINLGNKCYMNASLQCLFQTNHLVQYFLSSGHYKEINYSNILGCEGQLATSFGDFIKKYWESNNQIIQPDEFLTTFTNFFPHFHNLSQQDAQEFLVCFLNGMHEDLKRLPEKTKTENTKVIESDEENSIIYDLFHGRSKSLLTCEKCGQLSKKFESFLHLSLALPKKQFLNHKMTLVRRDRSNKTTKYFISSNRWNGLTGVIKSVKENANLTDEKIMICQIENGRIKTRFTKENQELLMSKQLKNLYAYEFKSNNIYELENDFNYIEIISNFDNGNLKFPSLLKMKNGNYSYNDISFAILLHFYGRLKNLDTLNLKAESKIDEFETVIKSKSKIVFSSSSSSSSSSLEGGLVNENNGGRKSIDEGDNNLKNRKRKPCNLPDRSNKMKQKKNNQGSFIKNKERNDEDSSGSDDSDDSEDLEYSEGNENDNFDYNFFFEILEIQNGNEIEKIDPKQKKSREKLFTIKPEANTKIVIQWNKKITNSIIKKSDLEEVIKHPNIKMVKDNSFSFDNSITIEQCISNYVKEEKLSKDDRWNCPKCKEQVTATKKIIFNKMPQILIIHLKRWEKLAKLTKNETFVHFSQFLDLQKYVEDPQQRCLYRLYAVINHYGRYTDGHYTSVVRNLKNDRFCSYNDIEVEEINNLRNVKTRHAYILFYLKLDN</sequence>
<dbReference type="Pfam" id="PF06337">
    <property type="entry name" value="DUSP"/>
    <property type="match status" value="1"/>
</dbReference>
<keyword evidence="1" id="KW-0833">Ubl conjugation pathway</keyword>
<gene>
    <name evidence="5" type="ORF">M0813_13120</name>
</gene>
<keyword evidence="1 5" id="KW-0378">Hydrolase</keyword>
<dbReference type="Proteomes" id="UP001150062">
    <property type="component" value="Unassembled WGS sequence"/>
</dbReference>
<comment type="catalytic activity">
    <reaction evidence="1">
        <text>Thiol-dependent hydrolysis of ester, thioester, amide, peptide and isopeptide bonds formed by the C-terminal Gly of ubiquitin (a 76-residue protein attached to proteins as an intracellular targeting signal).</text>
        <dbReference type="EC" id="3.4.19.12"/>
    </reaction>
</comment>
<feature type="region of interest" description="Disordered" evidence="2">
    <location>
        <begin position="636"/>
        <end position="727"/>
    </location>
</feature>
<protein>
    <recommendedName>
        <fullName evidence="1">Ubiquitin carboxyl-terminal hydrolase</fullName>
        <ecNumber evidence="1">3.4.19.12</ecNumber>
    </recommendedName>
</protein>
<comment type="caution">
    <text evidence="5">The sequence shown here is derived from an EMBL/GenBank/DDBJ whole genome shotgun (WGS) entry which is preliminary data.</text>
</comment>
<dbReference type="InterPro" id="IPR035927">
    <property type="entry name" value="DUSP-like_sf"/>
</dbReference>
<dbReference type="SUPFAM" id="SSF143791">
    <property type="entry name" value="DUSP-like"/>
    <property type="match status" value="1"/>
</dbReference>
<keyword evidence="1" id="KW-0788">Thiol protease</keyword>
<dbReference type="EC" id="3.4.19.12" evidence="1"/>
<dbReference type="Pfam" id="PF00443">
    <property type="entry name" value="UCH"/>
    <property type="match status" value="2"/>
</dbReference>
<dbReference type="PROSITE" id="PS51283">
    <property type="entry name" value="DUSP"/>
    <property type="match status" value="1"/>
</dbReference>
<evidence type="ECO:0000313" key="6">
    <source>
        <dbReference type="Proteomes" id="UP001150062"/>
    </source>
</evidence>